<name>A0ABU4HP89_9ACTN</name>
<reference evidence="3" key="1">
    <citation type="submission" date="2023-07" db="EMBL/GenBank/DDBJ databases">
        <title>Conexibacter stalactiti sp. nov., isolated from stalactites in a lava cave and emended description of the genus Conexibacter.</title>
        <authorList>
            <person name="Lee S.D."/>
        </authorList>
    </citation>
    <scope>NUCLEOTIDE SEQUENCE [LARGE SCALE GENOMIC DNA]</scope>
    <source>
        <strain evidence="3">KCTC 39840</strain>
    </source>
</reference>
<protein>
    <submittedName>
        <fullName evidence="2">Uncharacterized protein</fullName>
    </submittedName>
</protein>
<organism evidence="2 3">
    <name type="scientific">Conexibacter stalactiti</name>
    <dbReference type="NCBI Taxonomy" id="1940611"/>
    <lineage>
        <taxon>Bacteria</taxon>
        <taxon>Bacillati</taxon>
        <taxon>Actinomycetota</taxon>
        <taxon>Thermoleophilia</taxon>
        <taxon>Solirubrobacterales</taxon>
        <taxon>Conexibacteraceae</taxon>
        <taxon>Conexibacter</taxon>
    </lineage>
</organism>
<feature type="region of interest" description="Disordered" evidence="1">
    <location>
        <begin position="1"/>
        <end position="38"/>
    </location>
</feature>
<proteinExistence type="predicted"/>
<gene>
    <name evidence="2" type="ORF">R7226_12320</name>
</gene>
<dbReference type="Proteomes" id="UP001284601">
    <property type="component" value="Unassembled WGS sequence"/>
</dbReference>
<evidence type="ECO:0000313" key="3">
    <source>
        <dbReference type="Proteomes" id="UP001284601"/>
    </source>
</evidence>
<accession>A0ABU4HP89</accession>
<evidence type="ECO:0000256" key="1">
    <source>
        <dbReference type="SAM" id="MobiDB-lite"/>
    </source>
</evidence>
<evidence type="ECO:0000313" key="2">
    <source>
        <dbReference type="EMBL" id="MDW5595128.1"/>
    </source>
</evidence>
<feature type="compositionally biased region" description="Pro residues" evidence="1">
    <location>
        <begin position="7"/>
        <end position="38"/>
    </location>
</feature>
<dbReference type="EMBL" id="JAWSTH010000027">
    <property type="protein sequence ID" value="MDW5595128.1"/>
    <property type="molecule type" value="Genomic_DNA"/>
</dbReference>
<sequence>GSGTAQPDPPVPPTPDPPAPPAPQPPAPPAPPAARPPVTRPAAIERFTLAQRCVRPDRAGRAKVGLDLRLTAAARVRIEVARAIGTGGLKRCPPRGSAGTFDGRLAPPTTVAGAATAAPMLAIVLTRTATLAAARARRQLTLRLRPALYRITVRPYTGARTLGRPVNRWLRVLAP</sequence>
<feature type="non-terminal residue" evidence="2">
    <location>
        <position position="1"/>
    </location>
</feature>
<keyword evidence="3" id="KW-1185">Reference proteome</keyword>
<comment type="caution">
    <text evidence="2">The sequence shown here is derived from an EMBL/GenBank/DDBJ whole genome shotgun (WGS) entry which is preliminary data.</text>
</comment>
<reference evidence="2 3" key="2">
    <citation type="submission" date="2023-10" db="EMBL/GenBank/DDBJ databases">
        <authorList>
            <person name="Han X.F."/>
        </authorList>
    </citation>
    <scope>NUCLEOTIDE SEQUENCE [LARGE SCALE GENOMIC DNA]</scope>
    <source>
        <strain evidence="2 3">KCTC 39840</strain>
    </source>
</reference>